<dbReference type="Gene3D" id="1.25.10.10">
    <property type="entry name" value="Leucine-rich Repeat Variant"/>
    <property type="match status" value="1"/>
</dbReference>
<dbReference type="InterPro" id="IPR016024">
    <property type="entry name" value="ARM-type_fold"/>
</dbReference>
<gene>
    <name evidence="1" type="ORF">TVAG_341060</name>
</gene>
<organism evidence="1 2">
    <name type="scientific">Trichomonas vaginalis (strain ATCC PRA-98 / G3)</name>
    <dbReference type="NCBI Taxonomy" id="412133"/>
    <lineage>
        <taxon>Eukaryota</taxon>
        <taxon>Metamonada</taxon>
        <taxon>Parabasalia</taxon>
        <taxon>Trichomonadida</taxon>
        <taxon>Trichomonadidae</taxon>
        <taxon>Trichomonas</taxon>
    </lineage>
</organism>
<dbReference type="Proteomes" id="UP000001542">
    <property type="component" value="Unassembled WGS sequence"/>
</dbReference>
<reference evidence="1" key="1">
    <citation type="submission" date="2006-10" db="EMBL/GenBank/DDBJ databases">
        <authorList>
            <person name="Amadeo P."/>
            <person name="Zhao Q."/>
            <person name="Wortman J."/>
            <person name="Fraser-Liggett C."/>
            <person name="Carlton J."/>
        </authorList>
    </citation>
    <scope>NUCLEOTIDE SEQUENCE</scope>
    <source>
        <strain evidence="1">G3</strain>
    </source>
</reference>
<reference evidence="1" key="2">
    <citation type="journal article" date="2007" name="Science">
        <title>Draft genome sequence of the sexually transmitted pathogen Trichomonas vaginalis.</title>
        <authorList>
            <person name="Carlton J.M."/>
            <person name="Hirt R.P."/>
            <person name="Silva J.C."/>
            <person name="Delcher A.L."/>
            <person name="Schatz M."/>
            <person name="Zhao Q."/>
            <person name="Wortman J.R."/>
            <person name="Bidwell S.L."/>
            <person name="Alsmark U.C.M."/>
            <person name="Besteiro S."/>
            <person name="Sicheritz-Ponten T."/>
            <person name="Noel C.J."/>
            <person name="Dacks J.B."/>
            <person name="Foster P.G."/>
            <person name="Simillion C."/>
            <person name="Van de Peer Y."/>
            <person name="Miranda-Saavedra D."/>
            <person name="Barton G.J."/>
            <person name="Westrop G.D."/>
            <person name="Mueller S."/>
            <person name="Dessi D."/>
            <person name="Fiori P.L."/>
            <person name="Ren Q."/>
            <person name="Paulsen I."/>
            <person name="Zhang H."/>
            <person name="Bastida-Corcuera F.D."/>
            <person name="Simoes-Barbosa A."/>
            <person name="Brown M.T."/>
            <person name="Hayes R.D."/>
            <person name="Mukherjee M."/>
            <person name="Okumura C.Y."/>
            <person name="Schneider R."/>
            <person name="Smith A.J."/>
            <person name="Vanacova S."/>
            <person name="Villalvazo M."/>
            <person name="Haas B.J."/>
            <person name="Pertea M."/>
            <person name="Feldblyum T.V."/>
            <person name="Utterback T.R."/>
            <person name="Shu C.L."/>
            <person name="Osoegawa K."/>
            <person name="de Jong P.J."/>
            <person name="Hrdy I."/>
            <person name="Horvathova L."/>
            <person name="Zubacova Z."/>
            <person name="Dolezal P."/>
            <person name="Malik S.B."/>
            <person name="Logsdon J.M. Jr."/>
            <person name="Henze K."/>
            <person name="Gupta A."/>
            <person name="Wang C.C."/>
            <person name="Dunne R.L."/>
            <person name="Upcroft J.A."/>
            <person name="Upcroft P."/>
            <person name="White O."/>
            <person name="Salzberg S.L."/>
            <person name="Tang P."/>
            <person name="Chiu C.-H."/>
            <person name="Lee Y.-S."/>
            <person name="Embley T.M."/>
            <person name="Coombs G.H."/>
            <person name="Mottram J.C."/>
            <person name="Tachezy J."/>
            <person name="Fraser-Liggett C.M."/>
            <person name="Johnson P.J."/>
        </authorList>
    </citation>
    <scope>NUCLEOTIDE SEQUENCE [LARGE SCALE GENOMIC DNA]</scope>
    <source>
        <strain evidence="1">G3</strain>
    </source>
</reference>
<dbReference type="KEGG" id="tva:4774220"/>
<dbReference type="EMBL" id="DS113245">
    <property type="protein sequence ID" value="EAY16212.1"/>
    <property type="molecule type" value="Genomic_DNA"/>
</dbReference>
<sequence length="445" mass="51737">MEYKKEDDSLDDYDNESSSMSCYTISNLSQLFLSIKENYEENKLTKLAKSLQDVANAFRANVFIDESFVGYDIPSILYNCASIGEESIETHALLFLINIISSNEPYYFHCLDPENVEKILIEIFRSRIYHANFAFKILTNILDKDIEFSLRIFSNISPDEIIFAAIVISESCLSSELNSTLLINNEVIFLEKIIRLIPLNNYYEIYCQLIDEVMKYFDINHPQMVDYFRLLNTLTDFDQFKEYDEKYHFGLFMNQNLENMPYEITCYALAILASSAVSPNEIKVEQIYKFAKSSVKNIQQSALYAIGKLIFCHNQLSNIFYRFFSIEELIDINQYDSKIKLEVIYILTAFSRFCTDDIRHDLMNAGAIEELLEYADFSDFSDEIAIAAMLLLKKMLFVNGIEFTQRFVEENNIMESLSDLSDSTDNKEVHELFDQISQKLFSPDG</sequence>
<dbReference type="InParanoid" id="A2DTR5"/>
<name>A2DTR5_TRIV3</name>
<dbReference type="AlphaFoldDB" id="A2DTR5"/>
<dbReference type="VEuPathDB" id="TrichDB:TVAGG3_1037230"/>
<proteinExistence type="predicted"/>
<accession>A2DTR5</accession>
<keyword evidence="2" id="KW-1185">Reference proteome</keyword>
<dbReference type="VEuPathDB" id="TrichDB:TVAG_341060"/>
<protein>
    <submittedName>
        <fullName evidence="1">Uncharacterized protein</fullName>
    </submittedName>
</protein>
<dbReference type="SMR" id="A2DTR5"/>
<dbReference type="RefSeq" id="XP_001328435.1">
    <property type="nucleotide sequence ID" value="XM_001328400.1"/>
</dbReference>
<dbReference type="InterPro" id="IPR011989">
    <property type="entry name" value="ARM-like"/>
</dbReference>
<dbReference type="SUPFAM" id="SSF48371">
    <property type="entry name" value="ARM repeat"/>
    <property type="match status" value="1"/>
</dbReference>
<evidence type="ECO:0000313" key="1">
    <source>
        <dbReference type="EMBL" id="EAY16212.1"/>
    </source>
</evidence>
<evidence type="ECO:0000313" key="2">
    <source>
        <dbReference type="Proteomes" id="UP000001542"/>
    </source>
</evidence>